<dbReference type="GO" id="GO:0005634">
    <property type="term" value="C:nucleus"/>
    <property type="evidence" value="ECO:0007669"/>
    <property type="project" value="UniProtKB-SubCell"/>
</dbReference>
<evidence type="ECO:0000256" key="14">
    <source>
        <dbReference type="PIRSR" id="PIRSR033096-1"/>
    </source>
</evidence>
<dbReference type="SMART" id="SM00156">
    <property type="entry name" value="PP2Ac"/>
    <property type="match status" value="1"/>
</dbReference>
<dbReference type="AlphaFoldDB" id="A0A8K0JQ46"/>
<evidence type="ECO:0000256" key="7">
    <source>
        <dbReference type="ARBA" id="ARBA00022801"/>
    </source>
</evidence>
<protein>
    <recommendedName>
        <fullName evidence="16">Serine/threonine-protein phosphatase</fullName>
        <ecNumber evidence="16">3.1.3.16</ecNumber>
    </recommendedName>
</protein>
<dbReference type="InterPro" id="IPR004843">
    <property type="entry name" value="Calcineurin-like_PHP"/>
</dbReference>
<dbReference type="InterPro" id="IPR013235">
    <property type="entry name" value="PPP_dom"/>
</dbReference>
<dbReference type="InterPro" id="IPR051134">
    <property type="entry name" value="PPP_phosphatase"/>
</dbReference>
<keyword evidence="10" id="KW-0539">Nucleus</keyword>
<comment type="cofactor">
    <cofactor evidence="1">
        <name>Mn(2+)</name>
        <dbReference type="ChEBI" id="CHEBI:29035"/>
    </cofactor>
</comment>
<evidence type="ECO:0000256" key="2">
    <source>
        <dbReference type="ARBA" id="ARBA00001946"/>
    </source>
</evidence>
<dbReference type="FunFam" id="3.60.21.10:FF:000039">
    <property type="entry name" value="Serine/threonine-protein phosphatase"/>
    <property type="match status" value="1"/>
</dbReference>
<keyword evidence="5" id="KW-0479">Metal-binding</keyword>
<comment type="function">
    <text evidence="13">Protein phosphatase that specifically binds to and dephosphorylates the molecular chaperone Hsp90. Dephosphorylation positively regulates the Hsp90 chaperone machinery.</text>
</comment>
<evidence type="ECO:0000259" key="17">
    <source>
        <dbReference type="PROSITE" id="PS00125"/>
    </source>
</evidence>
<dbReference type="CDD" id="cd07417">
    <property type="entry name" value="MPP_PP5_C"/>
    <property type="match status" value="1"/>
</dbReference>
<proteinExistence type="inferred from homology"/>
<dbReference type="Pfam" id="PF08321">
    <property type="entry name" value="PPP5"/>
    <property type="match status" value="1"/>
</dbReference>
<evidence type="ECO:0000256" key="10">
    <source>
        <dbReference type="ARBA" id="ARBA00023242"/>
    </source>
</evidence>
<dbReference type="InterPro" id="IPR006186">
    <property type="entry name" value="Ser/Thr-sp_prot-phosphatase"/>
</dbReference>
<evidence type="ECO:0000256" key="4">
    <source>
        <dbReference type="ARBA" id="ARBA00008786"/>
    </source>
</evidence>
<feature type="active site" description="Proton donor/acceptor" evidence="14">
    <location>
        <position position="355"/>
    </location>
</feature>
<evidence type="ECO:0000256" key="11">
    <source>
        <dbReference type="ARBA" id="ARBA00047986"/>
    </source>
</evidence>
<dbReference type="Gene3D" id="1.25.40.10">
    <property type="entry name" value="Tetratricopeptide repeat domain"/>
    <property type="match status" value="1"/>
</dbReference>
<dbReference type="PROSITE" id="PS50005">
    <property type="entry name" value="TPR"/>
    <property type="match status" value="1"/>
</dbReference>
<dbReference type="InterPro" id="IPR029052">
    <property type="entry name" value="Metallo-depent_PP-like"/>
</dbReference>
<dbReference type="GO" id="GO:0046872">
    <property type="term" value="F:metal ion binding"/>
    <property type="evidence" value="ECO:0007669"/>
    <property type="project" value="UniProtKB-KW"/>
</dbReference>
<comment type="caution">
    <text evidence="18">The sequence shown here is derived from an EMBL/GenBank/DDBJ whole genome shotgun (WGS) entry which is preliminary data.</text>
</comment>
<reference evidence="18" key="1">
    <citation type="submission" date="2020-04" db="EMBL/GenBank/DDBJ databases">
        <title>Analysis of mating type loci in Filobasidium floriforme.</title>
        <authorList>
            <person name="Nowrousian M."/>
        </authorList>
    </citation>
    <scope>NUCLEOTIDE SEQUENCE</scope>
    <source>
        <strain evidence="18">CBS 6242</strain>
    </source>
</reference>
<evidence type="ECO:0000256" key="8">
    <source>
        <dbReference type="ARBA" id="ARBA00022803"/>
    </source>
</evidence>
<dbReference type="EMBL" id="JABELV010000019">
    <property type="protein sequence ID" value="KAG7566883.1"/>
    <property type="molecule type" value="Genomic_DNA"/>
</dbReference>
<dbReference type="InterPro" id="IPR011990">
    <property type="entry name" value="TPR-like_helical_dom_sf"/>
</dbReference>
<dbReference type="PROSITE" id="PS00125">
    <property type="entry name" value="SER_THR_PHOSPHATASE"/>
    <property type="match status" value="1"/>
</dbReference>
<comment type="catalytic activity">
    <reaction evidence="12">
        <text>O-phospho-L-threonyl-[protein] + H2O = L-threonyl-[protein] + phosphate</text>
        <dbReference type="Rhea" id="RHEA:47004"/>
        <dbReference type="Rhea" id="RHEA-COMP:11060"/>
        <dbReference type="Rhea" id="RHEA-COMP:11605"/>
        <dbReference type="ChEBI" id="CHEBI:15377"/>
        <dbReference type="ChEBI" id="CHEBI:30013"/>
        <dbReference type="ChEBI" id="CHEBI:43474"/>
        <dbReference type="ChEBI" id="CHEBI:61977"/>
        <dbReference type="EC" id="3.1.3.16"/>
    </reaction>
    <physiologicalReaction direction="left-to-right" evidence="12">
        <dbReference type="Rhea" id="RHEA:47005"/>
    </physiologicalReaction>
</comment>
<evidence type="ECO:0000256" key="3">
    <source>
        <dbReference type="ARBA" id="ARBA00004123"/>
    </source>
</evidence>
<keyword evidence="9" id="KW-0464">Manganese</keyword>
<evidence type="ECO:0000256" key="12">
    <source>
        <dbReference type="ARBA" id="ARBA00048832"/>
    </source>
</evidence>
<feature type="domain" description="Serine/threonine specific protein phosphatases" evidence="17">
    <location>
        <begin position="351"/>
        <end position="356"/>
    </location>
</feature>
<dbReference type="GO" id="GO:0004722">
    <property type="term" value="F:protein serine/threonine phosphatase activity"/>
    <property type="evidence" value="ECO:0007669"/>
    <property type="project" value="UniProtKB-EC"/>
</dbReference>
<feature type="repeat" description="TPR" evidence="15">
    <location>
        <begin position="69"/>
        <end position="102"/>
    </location>
</feature>
<dbReference type="Proteomes" id="UP000812966">
    <property type="component" value="Unassembled WGS sequence"/>
</dbReference>
<evidence type="ECO:0000313" key="19">
    <source>
        <dbReference type="Proteomes" id="UP000812966"/>
    </source>
</evidence>
<dbReference type="SMART" id="SM00028">
    <property type="entry name" value="TPR"/>
    <property type="match status" value="3"/>
</dbReference>
<dbReference type="Gene3D" id="3.60.21.10">
    <property type="match status" value="1"/>
</dbReference>
<keyword evidence="8 15" id="KW-0802">TPR repeat</keyword>
<dbReference type="PANTHER" id="PTHR45668">
    <property type="entry name" value="SERINE/THREONINE-PROTEIN PHOSPHATASE 5-RELATED"/>
    <property type="match status" value="1"/>
</dbReference>
<keyword evidence="19" id="KW-1185">Reference proteome</keyword>
<comment type="similarity">
    <text evidence="4">Belongs to the PPP phosphatase family. PP-5 (PP-T) subfamily.</text>
</comment>
<evidence type="ECO:0000313" key="18">
    <source>
        <dbReference type="EMBL" id="KAG7566883.1"/>
    </source>
</evidence>
<evidence type="ECO:0000256" key="9">
    <source>
        <dbReference type="ARBA" id="ARBA00023211"/>
    </source>
</evidence>
<evidence type="ECO:0000256" key="15">
    <source>
        <dbReference type="PROSITE-ProRule" id="PRU00339"/>
    </source>
</evidence>
<organism evidence="18 19">
    <name type="scientific">Filobasidium floriforme</name>
    <dbReference type="NCBI Taxonomy" id="5210"/>
    <lineage>
        <taxon>Eukaryota</taxon>
        <taxon>Fungi</taxon>
        <taxon>Dikarya</taxon>
        <taxon>Basidiomycota</taxon>
        <taxon>Agaricomycotina</taxon>
        <taxon>Tremellomycetes</taxon>
        <taxon>Filobasidiales</taxon>
        <taxon>Filobasidiaceae</taxon>
        <taxon>Filobasidium</taxon>
    </lineage>
</organism>
<evidence type="ECO:0000256" key="5">
    <source>
        <dbReference type="ARBA" id="ARBA00022723"/>
    </source>
</evidence>
<comment type="subcellular location">
    <subcellularLocation>
        <location evidence="3">Nucleus</location>
    </subcellularLocation>
</comment>
<dbReference type="EC" id="3.1.3.16" evidence="16"/>
<dbReference type="SUPFAM" id="SSF56300">
    <property type="entry name" value="Metallo-dependent phosphatases"/>
    <property type="match status" value="1"/>
</dbReference>
<dbReference type="SUPFAM" id="SSF48452">
    <property type="entry name" value="TPR-like"/>
    <property type="match status" value="1"/>
</dbReference>
<dbReference type="PANTHER" id="PTHR45668:SF5">
    <property type="entry name" value="SERINE_THREONINE-PROTEIN PHOSPHATASE 5"/>
    <property type="match status" value="1"/>
</dbReference>
<evidence type="ECO:0000256" key="1">
    <source>
        <dbReference type="ARBA" id="ARBA00001936"/>
    </source>
</evidence>
<keyword evidence="7 16" id="KW-0378">Hydrolase</keyword>
<keyword evidence="6" id="KW-0677">Repeat</keyword>
<dbReference type="Pfam" id="PF00149">
    <property type="entry name" value="Metallophos"/>
    <property type="match status" value="1"/>
</dbReference>
<comment type="cofactor">
    <cofactor evidence="2">
        <name>Mg(2+)</name>
        <dbReference type="ChEBI" id="CHEBI:18420"/>
    </cofactor>
</comment>
<name>A0A8K0JQ46_9TREE</name>
<comment type="catalytic activity">
    <reaction evidence="11">
        <text>O-phospho-L-seryl-[protein] + H2O = L-seryl-[protein] + phosphate</text>
        <dbReference type="Rhea" id="RHEA:20629"/>
        <dbReference type="Rhea" id="RHEA-COMP:9863"/>
        <dbReference type="Rhea" id="RHEA-COMP:11604"/>
        <dbReference type="ChEBI" id="CHEBI:15377"/>
        <dbReference type="ChEBI" id="CHEBI:29999"/>
        <dbReference type="ChEBI" id="CHEBI:43474"/>
        <dbReference type="ChEBI" id="CHEBI:83421"/>
        <dbReference type="EC" id="3.1.3.16"/>
    </reaction>
    <physiologicalReaction direction="left-to-right" evidence="11">
        <dbReference type="Rhea" id="RHEA:20630"/>
    </physiologicalReaction>
</comment>
<dbReference type="PRINTS" id="PR00114">
    <property type="entry name" value="STPHPHTASE"/>
</dbReference>
<dbReference type="InterPro" id="IPR019734">
    <property type="entry name" value="TPR_rpt"/>
</dbReference>
<evidence type="ECO:0000256" key="13">
    <source>
        <dbReference type="ARBA" id="ARBA00059747"/>
    </source>
</evidence>
<evidence type="ECO:0000256" key="6">
    <source>
        <dbReference type="ARBA" id="ARBA00022737"/>
    </source>
</evidence>
<dbReference type="PIRSF" id="PIRSF033096">
    <property type="entry name" value="PPPtase_5"/>
    <property type="match status" value="1"/>
</dbReference>
<sequence>MATTAEIRAQLGNVFSTGVESPPVNMNGDQDDITPFPSPAMGKLSLHPDPDDDFILDKQVTEEDKAEALKLKNEANQAFAAQQDYHLAIKLFTQAIALNPNEPVFWSNRAAARMKLEEYGGAVADCTKAIELDEKNVKAHYRRALSQLAILRPSLAVPDFKAVLRLDPRNKPARDQLETTVKLIRRIEFEKAINVGETESTSRKVTSMIQDGACPLDTGSWKGPLPEFDEERKRYTPTKDFVEGMIQAFKDGGKLPKRIVWEIILGCKEALDREESLVEVTLDKGVKCDIVGDTHGQFYDLCNLLSILTPPAEDHAIVFNGDFVDRGSWSVEVALTLFAYKWLYPKRIFLNRGNHETSDMNKVYGFEGECKAKHGELTYKLFADVFTALPMATLLSASQPPSSTKSEGSQPAILSPDGKKRYFIVHGGLFSKDGVTLDDVKKIDRYGKQPGQEGLMCELLWTDPQDAPGRGPSKRGVGVGFGPDVTKRWCEANQVTAVIRSHEVRQNGYAIEHDGLCITTFSCPNYCDSTGNKAAYVRMQDDGQLSYHQFDAVPHPDIRPMAYSGGFQGMGM</sequence>
<gene>
    <name evidence="18" type="ORF">FFLO_01384</name>
</gene>
<accession>A0A8K0JQ46</accession>
<evidence type="ECO:0000256" key="16">
    <source>
        <dbReference type="RuleBase" id="RU004273"/>
    </source>
</evidence>
<dbReference type="InterPro" id="IPR041753">
    <property type="entry name" value="PP5_C"/>
</dbReference>